<comment type="caution">
    <text evidence="1">The sequence shown here is derived from an EMBL/GenBank/DDBJ whole genome shotgun (WGS) entry which is preliminary data.</text>
</comment>
<name>A0A973W5D7_9BRAD</name>
<dbReference type="RefSeq" id="WP_166215162.1">
    <property type="nucleotide sequence ID" value="NZ_CP088285.1"/>
</dbReference>
<dbReference type="AlphaFoldDB" id="A0A973W5D7"/>
<proteinExistence type="predicted"/>
<protein>
    <submittedName>
        <fullName evidence="1">Uncharacterized protein</fullName>
    </submittedName>
</protein>
<gene>
    <name evidence="1" type="ORF">HAP48_032905</name>
</gene>
<evidence type="ECO:0000313" key="1">
    <source>
        <dbReference type="EMBL" id="NVI47671.1"/>
    </source>
</evidence>
<dbReference type="EMBL" id="JAAOLE020000001">
    <property type="protein sequence ID" value="NVI47671.1"/>
    <property type="molecule type" value="Genomic_DNA"/>
</dbReference>
<reference evidence="1" key="1">
    <citation type="submission" date="2020-06" db="EMBL/GenBank/DDBJ databases">
        <title>Whole Genome Sequence of Bradyrhizobium sp. Strain 1S1.</title>
        <authorList>
            <person name="Bromfield E.S.P."/>
            <person name="Cloutier S."/>
        </authorList>
    </citation>
    <scope>NUCLEOTIDE SEQUENCE [LARGE SCALE GENOMIC DNA]</scope>
    <source>
        <strain evidence="1">1S1</strain>
    </source>
</reference>
<accession>A0A973W5D7</accession>
<sequence length="110" mass="12508">MQAVAFEDGKKKIRAALVFDTAQAREAQKQIEDQKLLLQSSTTADHQRMLMTFKQSNVKDGEQRIKHEVREADENVYKKGFIVDVNVQLVGGRPAGYRVTNLHQVIDLPE</sequence>
<organism evidence="1">
    <name type="scientific">Bradyrhizobium septentrionale</name>
    <dbReference type="NCBI Taxonomy" id="1404411"/>
    <lineage>
        <taxon>Bacteria</taxon>
        <taxon>Pseudomonadati</taxon>
        <taxon>Pseudomonadota</taxon>
        <taxon>Alphaproteobacteria</taxon>
        <taxon>Hyphomicrobiales</taxon>
        <taxon>Nitrobacteraceae</taxon>
        <taxon>Bradyrhizobium</taxon>
    </lineage>
</organism>